<organism evidence="1 2">
    <name type="scientific">Candidatus Magnetobacterium bavaricum</name>
    <dbReference type="NCBI Taxonomy" id="29290"/>
    <lineage>
        <taxon>Bacteria</taxon>
        <taxon>Pseudomonadati</taxon>
        <taxon>Nitrospirota</taxon>
        <taxon>Thermodesulfovibrionia</taxon>
        <taxon>Thermodesulfovibrionales</taxon>
        <taxon>Candidatus Magnetobacteriaceae</taxon>
        <taxon>Candidatus Magnetobacterium</taxon>
    </lineage>
</organism>
<keyword evidence="2" id="KW-1185">Reference proteome</keyword>
<dbReference type="EMBL" id="LACI01001217">
    <property type="protein sequence ID" value="KJU84966.1"/>
    <property type="molecule type" value="Genomic_DNA"/>
</dbReference>
<reference evidence="1 2" key="1">
    <citation type="submission" date="2015-02" db="EMBL/GenBank/DDBJ databases">
        <title>Single-cell genomics of uncultivated deep-branching MTB reveals a conserved set of magnetosome genes.</title>
        <authorList>
            <person name="Kolinko S."/>
            <person name="Richter M."/>
            <person name="Glockner F.O."/>
            <person name="Brachmann A."/>
            <person name="Schuler D."/>
        </authorList>
    </citation>
    <scope>NUCLEOTIDE SEQUENCE [LARGE SCALE GENOMIC DNA]</scope>
    <source>
        <strain evidence="1">TM-1</strain>
    </source>
</reference>
<dbReference type="SUPFAM" id="SSF143100">
    <property type="entry name" value="TTHA1013/TTHA0281-like"/>
    <property type="match status" value="1"/>
</dbReference>
<protein>
    <submittedName>
        <fullName evidence="1">HicB family protein</fullName>
    </submittedName>
</protein>
<sequence length="59" mass="6768">MFYGRIEAIDDLVTFEGDSVDDLKTAFHEAVDDYLLLCDEVGKKAIRHCRDNVIVQHQV</sequence>
<dbReference type="AlphaFoldDB" id="A0A0F3GSZ0"/>
<name>A0A0F3GSZ0_9BACT</name>
<dbReference type="Proteomes" id="UP000033423">
    <property type="component" value="Unassembled WGS sequence"/>
</dbReference>
<gene>
    <name evidence="1" type="ORF">MBAV_002841</name>
</gene>
<dbReference type="InterPro" id="IPR035069">
    <property type="entry name" value="TTHA1013/TTHA0281-like"/>
</dbReference>
<evidence type="ECO:0000313" key="2">
    <source>
        <dbReference type="Proteomes" id="UP000033423"/>
    </source>
</evidence>
<accession>A0A0F3GSZ0</accession>
<proteinExistence type="predicted"/>
<evidence type="ECO:0000313" key="1">
    <source>
        <dbReference type="EMBL" id="KJU84966.1"/>
    </source>
</evidence>
<comment type="caution">
    <text evidence="1">The sequence shown here is derived from an EMBL/GenBank/DDBJ whole genome shotgun (WGS) entry which is preliminary data.</text>
</comment>